<name>L5KZ03_PTEAL</name>
<reference evidence="3" key="1">
    <citation type="journal article" date="2013" name="Science">
        <title>Comparative analysis of bat genomes provides insight into the evolution of flight and immunity.</title>
        <authorList>
            <person name="Zhang G."/>
            <person name="Cowled C."/>
            <person name="Shi Z."/>
            <person name="Huang Z."/>
            <person name="Bishop-Lilly K.A."/>
            <person name="Fang X."/>
            <person name="Wynne J.W."/>
            <person name="Xiong Z."/>
            <person name="Baker M.L."/>
            <person name="Zhao W."/>
            <person name="Tachedjian M."/>
            <person name="Zhu Y."/>
            <person name="Zhou P."/>
            <person name="Jiang X."/>
            <person name="Ng J."/>
            <person name="Yang L."/>
            <person name="Wu L."/>
            <person name="Xiao J."/>
            <person name="Feng Y."/>
            <person name="Chen Y."/>
            <person name="Sun X."/>
            <person name="Zhang Y."/>
            <person name="Marsh G.A."/>
            <person name="Crameri G."/>
            <person name="Broder C.C."/>
            <person name="Frey K.G."/>
            <person name="Wang L.F."/>
            <person name="Wang J."/>
        </authorList>
    </citation>
    <scope>NUCLEOTIDE SEQUENCE [LARGE SCALE GENOMIC DNA]</scope>
</reference>
<organism evidence="2 3">
    <name type="scientific">Pteropus alecto</name>
    <name type="common">Black flying fox</name>
    <dbReference type="NCBI Taxonomy" id="9402"/>
    <lineage>
        <taxon>Eukaryota</taxon>
        <taxon>Metazoa</taxon>
        <taxon>Chordata</taxon>
        <taxon>Craniata</taxon>
        <taxon>Vertebrata</taxon>
        <taxon>Euteleostomi</taxon>
        <taxon>Mammalia</taxon>
        <taxon>Eutheria</taxon>
        <taxon>Laurasiatheria</taxon>
        <taxon>Chiroptera</taxon>
        <taxon>Yinpterochiroptera</taxon>
        <taxon>Pteropodoidea</taxon>
        <taxon>Pteropodidae</taxon>
        <taxon>Pteropodinae</taxon>
        <taxon>Pteropus</taxon>
    </lineage>
</organism>
<gene>
    <name evidence="2" type="ORF">PAL_GLEAN10018047</name>
</gene>
<feature type="region of interest" description="Disordered" evidence="1">
    <location>
        <begin position="110"/>
        <end position="132"/>
    </location>
</feature>
<accession>L5KZ03</accession>
<sequence>MWKFAYSAYKRNSRSWDCTSLHPLFAETFATTTPPPPNKGSTLGSRQLQIQLFDTYCPCLDVKRFRLKDPSFDFVKISRHRSCSIPGAVLTCAQGPPPKAGLGQGCSGSWCSGDKSKRPAPTERTTPPGTYHHRCPLSLPLEISSGFRARTVSATPDRGAEGEEGCCPECPLPLDPLDFREGLAPQVSPAPSPPGHLQCPFPPSSDS</sequence>
<feature type="compositionally biased region" description="Pro residues" evidence="1">
    <location>
        <begin position="188"/>
        <end position="207"/>
    </location>
</feature>
<evidence type="ECO:0000313" key="2">
    <source>
        <dbReference type="EMBL" id="ELK16028.1"/>
    </source>
</evidence>
<feature type="region of interest" description="Disordered" evidence="1">
    <location>
        <begin position="178"/>
        <end position="207"/>
    </location>
</feature>
<dbReference type="InParanoid" id="L5KZ03"/>
<evidence type="ECO:0000313" key="3">
    <source>
        <dbReference type="Proteomes" id="UP000010552"/>
    </source>
</evidence>
<dbReference type="Proteomes" id="UP000010552">
    <property type="component" value="Unassembled WGS sequence"/>
</dbReference>
<proteinExistence type="predicted"/>
<evidence type="ECO:0000256" key="1">
    <source>
        <dbReference type="SAM" id="MobiDB-lite"/>
    </source>
</evidence>
<dbReference type="EMBL" id="KB030484">
    <property type="protein sequence ID" value="ELK16028.1"/>
    <property type="molecule type" value="Genomic_DNA"/>
</dbReference>
<protein>
    <submittedName>
        <fullName evidence="2">Uncharacterized protein</fullName>
    </submittedName>
</protein>
<keyword evidence="3" id="KW-1185">Reference proteome</keyword>
<dbReference type="AlphaFoldDB" id="L5KZ03"/>